<dbReference type="Pfam" id="PF10774">
    <property type="entry name" value="DUF4226"/>
    <property type="match status" value="1"/>
</dbReference>
<name>A0A7K0DUU3_9NOCA</name>
<accession>A0A7K0DUU3</accession>
<dbReference type="EMBL" id="WEGI01000011">
    <property type="protein sequence ID" value="MQY29297.1"/>
    <property type="molecule type" value="Genomic_DNA"/>
</dbReference>
<evidence type="ECO:0000256" key="5">
    <source>
        <dbReference type="SAM" id="MobiDB-lite"/>
    </source>
</evidence>
<feature type="domain" description="NlpC/P60" evidence="6">
    <location>
        <begin position="224"/>
        <end position="343"/>
    </location>
</feature>
<dbReference type="InterPro" id="IPR051794">
    <property type="entry name" value="PG_Endopeptidase_C40"/>
</dbReference>
<dbReference type="GO" id="GO:0008234">
    <property type="term" value="F:cysteine-type peptidase activity"/>
    <property type="evidence" value="ECO:0007669"/>
    <property type="project" value="UniProtKB-KW"/>
</dbReference>
<dbReference type="Gene3D" id="3.90.1720.10">
    <property type="entry name" value="endopeptidase domain like (from Nostoc punctiforme)"/>
    <property type="match status" value="1"/>
</dbReference>
<protein>
    <recommendedName>
        <fullName evidence="6">NlpC/P60 domain-containing protein</fullName>
    </recommendedName>
</protein>
<dbReference type="InterPro" id="IPR019710">
    <property type="entry name" value="DUF4226"/>
</dbReference>
<evidence type="ECO:0000313" key="8">
    <source>
        <dbReference type="Proteomes" id="UP000431401"/>
    </source>
</evidence>
<dbReference type="PANTHER" id="PTHR47359">
    <property type="entry name" value="PEPTIDOGLYCAN DL-ENDOPEPTIDASE CWLO"/>
    <property type="match status" value="1"/>
</dbReference>
<dbReference type="InterPro" id="IPR038765">
    <property type="entry name" value="Papain-like_cys_pep_sf"/>
</dbReference>
<dbReference type="SUPFAM" id="SSF54001">
    <property type="entry name" value="Cysteine proteinases"/>
    <property type="match status" value="1"/>
</dbReference>
<dbReference type="PROSITE" id="PS51935">
    <property type="entry name" value="NLPC_P60"/>
    <property type="match status" value="1"/>
</dbReference>
<evidence type="ECO:0000313" key="7">
    <source>
        <dbReference type="EMBL" id="MQY29297.1"/>
    </source>
</evidence>
<reference evidence="7 8" key="1">
    <citation type="submission" date="2019-10" db="EMBL/GenBank/DDBJ databases">
        <title>Nocardia macrotermitis sp. nov. and Nocardia aurantia sp. nov., isolated from the gut of fungus growing-termite Macrotermes natalensis.</title>
        <authorList>
            <person name="Benndorf R."/>
            <person name="Schwitalla J."/>
            <person name="Martin K."/>
            <person name="De Beer W."/>
            <person name="Kaster A.-K."/>
            <person name="Vollmers J."/>
            <person name="Poulsen M."/>
            <person name="Beemelmanns C."/>
        </authorList>
    </citation>
    <scope>NUCLEOTIDE SEQUENCE [LARGE SCALE GENOMIC DNA]</scope>
    <source>
        <strain evidence="7 8">RB56</strain>
    </source>
</reference>
<evidence type="ECO:0000256" key="2">
    <source>
        <dbReference type="ARBA" id="ARBA00022670"/>
    </source>
</evidence>
<keyword evidence="2" id="KW-0645">Protease</keyword>
<dbReference type="AlphaFoldDB" id="A0A7K0DUU3"/>
<dbReference type="InterPro" id="IPR000064">
    <property type="entry name" value="NLP_P60_dom"/>
</dbReference>
<feature type="region of interest" description="Disordered" evidence="5">
    <location>
        <begin position="1"/>
        <end position="22"/>
    </location>
</feature>
<dbReference type="Pfam" id="PF00877">
    <property type="entry name" value="NLPC_P60"/>
    <property type="match status" value="1"/>
</dbReference>
<evidence type="ECO:0000256" key="3">
    <source>
        <dbReference type="ARBA" id="ARBA00022801"/>
    </source>
</evidence>
<evidence type="ECO:0000256" key="1">
    <source>
        <dbReference type="ARBA" id="ARBA00007074"/>
    </source>
</evidence>
<evidence type="ECO:0000256" key="4">
    <source>
        <dbReference type="ARBA" id="ARBA00022807"/>
    </source>
</evidence>
<comment type="caution">
    <text evidence="7">The sequence shown here is derived from an EMBL/GenBank/DDBJ whole genome shotgun (WGS) entry which is preliminary data.</text>
</comment>
<gene>
    <name evidence="7" type="ORF">NRB56_48870</name>
</gene>
<feature type="compositionally biased region" description="Pro residues" evidence="5">
    <location>
        <begin position="208"/>
        <end position="223"/>
    </location>
</feature>
<keyword evidence="8" id="KW-1185">Reference proteome</keyword>
<dbReference type="RefSeq" id="WP_194290970.1">
    <property type="nucleotide sequence ID" value="NZ_WEGI01000011.1"/>
</dbReference>
<comment type="similarity">
    <text evidence="1">Belongs to the peptidase C40 family.</text>
</comment>
<dbReference type="Proteomes" id="UP000431401">
    <property type="component" value="Unassembled WGS sequence"/>
</dbReference>
<dbReference type="GO" id="GO:0006508">
    <property type="term" value="P:proteolysis"/>
    <property type="evidence" value="ECO:0007669"/>
    <property type="project" value="UniProtKB-KW"/>
</dbReference>
<organism evidence="7 8">
    <name type="scientific">Nocardia aurantia</name>
    <dbReference type="NCBI Taxonomy" id="2585199"/>
    <lineage>
        <taxon>Bacteria</taxon>
        <taxon>Bacillati</taxon>
        <taxon>Actinomycetota</taxon>
        <taxon>Actinomycetes</taxon>
        <taxon>Mycobacteriales</taxon>
        <taxon>Nocardiaceae</taxon>
        <taxon>Nocardia</taxon>
    </lineage>
</organism>
<keyword evidence="3" id="KW-0378">Hydrolase</keyword>
<dbReference type="PANTHER" id="PTHR47359:SF3">
    <property type="entry name" value="NLP_P60 DOMAIN-CONTAINING PROTEIN-RELATED"/>
    <property type="match status" value="1"/>
</dbReference>
<feature type="region of interest" description="Disordered" evidence="5">
    <location>
        <begin position="199"/>
        <end position="229"/>
    </location>
</feature>
<proteinExistence type="inferred from homology"/>
<keyword evidence="4" id="KW-0788">Thiol protease</keyword>
<sequence>MSENGEDPALPQPDPSNPANPIAAMLPVVGAVLRGLTGGNPDNPLSAVPDTLQQLAATYGSGAAAVPPGAETPVAPDIRVTGIEPGAGGAPAALAATQAGHSDTATAYGDIDNRLTNQLDGLADHSNTGRTAMDTLARDLTDRLTGLGVTADTPAGRQQMQDTLGTALRGAQDLVTGSSAAMDQAAAAIDKLADEFRHGRSDRNDAPAPEPAAPPADGPPDPDGTPAGKAVQAALTEVGKPYVYGSMGPNSFDCSGLTHYAADAAGVDIPRTAADQYRQLDRIETDSIQPGDLIFPAAQFNGGYPTHVMLYVGDGQCVEAPTAGQNVHVVALPANFHASRWAS</sequence>
<evidence type="ECO:0000259" key="6">
    <source>
        <dbReference type="PROSITE" id="PS51935"/>
    </source>
</evidence>